<comment type="caution">
    <text evidence="2">The sequence shown here is derived from an EMBL/GenBank/DDBJ whole genome shotgun (WGS) entry which is preliminary data.</text>
</comment>
<dbReference type="InterPro" id="IPR032307">
    <property type="entry name" value="PepSY_TM-like_2"/>
</dbReference>
<evidence type="ECO:0000313" key="3">
    <source>
        <dbReference type="Proteomes" id="UP000178606"/>
    </source>
</evidence>
<dbReference type="Proteomes" id="UP000178606">
    <property type="component" value="Unassembled WGS sequence"/>
</dbReference>
<sequence length="207" mass="23703">MANAKKFQLLIRRLHVYVGLFFFGFLLVFTVSGFTFNHRWGLWDGARNRVEVNREAECRAPEGLEPLAVGRYVAEKAGVYGEVRSVFLRPERNQIEVVVYRPGYQANLTVDTEKGIAKVQERHMNGWVLMMNLHTLTGLHSNLQEKRNWLPTHLWSLMMDLTVLAILFLLGSGFYLWLQLTAMRRAGLWALGIGLASLLVLVFGVLR</sequence>
<keyword evidence="1" id="KW-0472">Membrane</keyword>
<dbReference type="EMBL" id="MFKF01000002">
    <property type="protein sequence ID" value="OGG57272.1"/>
    <property type="molecule type" value="Genomic_DNA"/>
</dbReference>
<feature type="transmembrane region" description="Helical" evidence="1">
    <location>
        <begin position="14"/>
        <end position="36"/>
    </location>
</feature>
<dbReference type="PANTHER" id="PTHR40115">
    <property type="entry name" value="INNER MEMBRANE PROTEIN WITH PEPSY TM HELIX"/>
    <property type="match status" value="1"/>
</dbReference>
<feature type="transmembrane region" description="Helical" evidence="1">
    <location>
        <begin position="188"/>
        <end position="206"/>
    </location>
</feature>
<keyword evidence="1" id="KW-0812">Transmembrane</keyword>
<proteinExistence type="predicted"/>
<evidence type="ECO:0000313" key="2">
    <source>
        <dbReference type="EMBL" id="OGG57272.1"/>
    </source>
</evidence>
<organism evidence="2 3">
    <name type="scientific">Handelsmanbacteria sp. (strain RIFCSPLOWO2_12_FULL_64_10)</name>
    <dbReference type="NCBI Taxonomy" id="1817868"/>
    <lineage>
        <taxon>Bacteria</taxon>
        <taxon>Candidatus Handelsmaniibacteriota</taxon>
    </lineage>
</organism>
<dbReference type="AlphaFoldDB" id="A0A1F6D8D5"/>
<dbReference type="Pfam" id="PF16357">
    <property type="entry name" value="PepSY_TM_like_2"/>
    <property type="match status" value="1"/>
</dbReference>
<accession>A0A1F6D8D5</accession>
<gene>
    <name evidence="2" type="ORF">A3F84_02110</name>
</gene>
<reference evidence="2 3" key="1">
    <citation type="journal article" date="2016" name="Nat. Commun.">
        <title>Thousands of microbial genomes shed light on interconnected biogeochemical processes in an aquifer system.</title>
        <authorList>
            <person name="Anantharaman K."/>
            <person name="Brown C.T."/>
            <person name="Hug L.A."/>
            <person name="Sharon I."/>
            <person name="Castelle C.J."/>
            <person name="Probst A.J."/>
            <person name="Thomas B.C."/>
            <person name="Singh A."/>
            <person name="Wilkins M.J."/>
            <person name="Karaoz U."/>
            <person name="Brodie E.L."/>
            <person name="Williams K.H."/>
            <person name="Hubbard S.S."/>
            <person name="Banfield J.F."/>
        </authorList>
    </citation>
    <scope>NUCLEOTIDE SEQUENCE [LARGE SCALE GENOMIC DNA]</scope>
    <source>
        <strain evidence="3">RIFCSPLOWO2_12_FULL_64_10</strain>
    </source>
</reference>
<protein>
    <recommendedName>
        <fullName evidence="4">Peptidase</fullName>
    </recommendedName>
</protein>
<evidence type="ECO:0000256" key="1">
    <source>
        <dbReference type="SAM" id="Phobius"/>
    </source>
</evidence>
<name>A0A1F6D8D5_HANXR</name>
<evidence type="ECO:0008006" key="4">
    <source>
        <dbReference type="Google" id="ProtNLM"/>
    </source>
</evidence>
<keyword evidence="1" id="KW-1133">Transmembrane helix</keyword>
<feature type="transmembrane region" description="Helical" evidence="1">
    <location>
        <begin position="154"/>
        <end position="176"/>
    </location>
</feature>
<dbReference type="PANTHER" id="PTHR40115:SF1">
    <property type="entry name" value="INNER MEMBRANE PROTEIN WITH PEPSY TM HELIX"/>
    <property type="match status" value="1"/>
</dbReference>